<name>A0AAD3H6P1_9STRA</name>
<keyword evidence="6" id="KW-0732">Signal</keyword>
<dbReference type="Proteomes" id="UP001054902">
    <property type="component" value="Unassembled WGS sequence"/>
</dbReference>
<dbReference type="EMBL" id="BLLK01000045">
    <property type="protein sequence ID" value="GFH51919.1"/>
    <property type="molecule type" value="Genomic_DNA"/>
</dbReference>
<dbReference type="GO" id="GO:0046872">
    <property type="term" value="F:metal ion binding"/>
    <property type="evidence" value="ECO:0007669"/>
    <property type="project" value="UniProtKB-KW"/>
</dbReference>
<dbReference type="CDD" id="cd03467">
    <property type="entry name" value="Rieske"/>
    <property type="match status" value="1"/>
</dbReference>
<keyword evidence="4" id="KW-0411">Iron-sulfur</keyword>
<keyword evidence="1" id="KW-0001">2Fe-2S</keyword>
<organism evidence="8 9">
    <name type="scientific">Chaetoceros tenuissimus</name>
    <dbReference type="NCBI Taxonomy" id="426638"/>
    <lineage>
        <taxon>Eukaryota</taxon>
        <taxon>Sar</taxon>
        <taxon>Stramenopiles</taxon>
        <taxon>Ochrophyta</taxon>
        <taxon>Bacillariophyta</taxon>
        <taxon>Coscinodiscophyceae</taxon>
        <taxon>Chaetocerotophycidae</taxon>
        <taxon>Chaetocerotales</taxon>
        <taxon>Chaetocerotaceae</taxon>
        <taxon>Chaetoceros</taxon>
    </lineage>
</organism>
<feature type="chain" id="PRO_5042076966" description="Rieske domain-containing protein" evidence="6">
    <location>
        <begin position="16"/>
        <end position="152"/>
    </location>
</feature>
<dbReference type="PROSITE" id="PS51296">
    <property type="entry name" value="RIESKE"/>
    <property type="match status" value="1"/>
</dbReference>
<dbReference type="PANTHER" id="PTHR21496:SF0">
    <property type="entry name" value="RIESKE DOMAIN-CONTAINING PROTEIN"/>
    <property type="match status" value="1"/>
</dbReference>
<dbReference type="InterPro" id="IPR036922">
    <property type="entry name" value="Rieske_2Fe-2S_sf"/>
</dbReference>
<gene>
    <name evidence="8" type="ORF">CTEN210_08395</name>
</gene>
<dbReference type="AlphaFoldDB" id="A0AAD3H6P1"/>
<dbReference type="SUPFAM" id="SSF50022">
    <property type="entry name" value="ISP domain"/>
    <property type="match status" value="1"/>
</dbReference>
<keyword evidence="9" id="KW-1185">Reference proteome</keyword>
<evidence type="ECO:0000259" key="7">
    <source>
        <dbReference type="PROSITE" id="PS51296"/>
    </source>
</evidence>
<comment type="caution">
    <text evidence="8">The sequence shown here is derived from an EMBL/GenBank/DDBJ whole genome shotgun (WGS) entry which is preliminary data.</text>
</comment>
<feature type="signal peptide" evidence="6">
    <location>
        <begin position="1"/>
        <end position="15"/>
    </location>
</feature>
<protein>
    <recommendedName>
        <fullName evidence="7">Rieske domain-containing protein</fullName>
    </recommendedName>
</protein>
<comment type="cofactor">
    <cofactor evidence="5">
        <name>[2Fe-2S] cluster</name>
        <dbReference type="ChEBI" id="CHEBI:190135"/>
    </cofactor>
</comment>
<keyword evidence="3" id="KW-0408">Iron</keyword>
<accession>A0AAD3H6P1</accession>
<dbReference type="PANTHER" id="PTHR21496">
    <property type="entry name" value="FERREDOXIN-RELATED"/>
    <property type="match status" value="1"/>
</dbReference>
<evidence type="ECO:0000256" key="5">
    <source>
        <dbReference type="ARBA" id="ARBA00034078"/>
    </source>
</evidence>
<keyword evidence="2" id="KW-0479">Metal-binding</keyword>
<evidence type="ECO:0000256" key="2">
    <source>
        <dbReference type="ARBA" id="ARBA00022723"/>
    </source>
</evidence>
<evidence type="ECO:0000256" key="1">
    <source>
        <dbReference type="ARBA" id="ARBA00022714"/>
    </source>
</evidence>
<proteinExistence type="predicted"/>
<dbReference type="GO" id="GO:0051537">
    <property type="term" value="F:2 iron, 2 sulfur cluster binding"/>
    <property type="evidence" value="ECO:0007669"/>
    <property type="project" value="UniProtKB-KW"/>
</dbReference>
<dbReference type="InterPro" id="IPR017941">
    <property type="entry name" value="Rieske_2Fe-2S"/>
</dbReference>
<feature type="domain" description="Rieske" evidence="7">
    <location>
        <begin position="29"/>
        <end position="124"/>
    </location>
</feature>
<evidence type="ECO:0000256" key="3">
    <source>
        <dbReference type="ARBA" id="ARBA00023004"/>
    </source>
</evidence>
<evidence type="ECO:0000256" key="4">
    <source>
        <dbReference type="ARBA" id="ARBA00023014"/>
    </source>
</evidence>
<evidence type="ECO:0000313" key="8">
    <source>
        <dbReference type="EMBL" id="GFH51919.1"/>
    </source>
</evidence>
<dbReference type="Gene3D" id="2.102.10.10">
    <property type="entry name" value="Rieske [2Fe-2S] iron-sulphur domain"/>
    <property type="match status" value="1"/>
</dbReference>
<dbReference type="Pfam" id="PF00355">
    <property type="entry name" value="Rieske"/>
    <property type="match status" value="1"/>
</dbReference>
<reference evidence="8 9" key="1">
    <citation type="journal article" date="2021" name="Sci. Rep.">
        <title>The genome of the diatom Chaetoceros tenuissimus carries an ancient integrated fragment of an extant virus.</title>
        <authorList>
            <person name="Hongo Y."/>
            <person name="Kimura K."/>
            <person name="Takaki Y."/>
            <person name="Yoshida Y."/>
            <person name="Baba S."/>
            <person name="Kobayashi G."/>
            <person name="Nagasaki K."/>
            <person name="Hano T."/>
            <person name="Tomaru Y."/>
        </authorList>
    </citation>
    <scope>NUCLEOTIDE SEQUENCE [LARGE SCALE GENOMIC DNA]</scope>
    <source>
        <strain evidence="8 9">NIES-3715</strain>
    </source>
</reference>
<evidence type="ECO:0000256" key="6">
    <source>
        <dbReference type="SAM" id="SignalP"/>
    </source>
</evidence>
<sequence>MRISIFMCSLASAAAFVPNVSLHHQSTALSALTTSDIPVEGDRSIVDGPNGPIIVTKSGGEFYATDATCPHLGLPMKKGKIEAGADGVPVLTCNFHNSCFKMNSGECTKWVTGALGVENGFVSGIMGKVGSDKSDIKSYTVTDNGDGTLSIE</sequence>
<evidence type="ECO:0000313" key="9">
    <source>
        <dbReference type="Proteomes" id="UP001054902"/>
    </source>
</evidence>